<evidence type="ECO:0000313" key="1">
    <source>
        <dbReference type="EMBL" id="URD95991.1"/>
    </source>
</evidence>
<evidence type="ECO:0000313" key="2">
    <source>
        <dbReference type="Proteomes" id="UP001055439"/>
    </source>
</evidence>
<keyword evidence="2" id="KW-1185">Reference proteome</keyword>
<name>A0A9E7FKV4_9LILI</name>
<accession>A0A9E7FKV4</accession>
<dbReference type="EMBL" id="CP097506">
    <property type="protein sequence ID" value="URD95991.1"/>
    <property type="molecule type" value="Genomic_DNA"/>
</dbReference>
<dbReference type="Proteomes" id="UP001055439">
    <property type="component" value="Chromosome 4"/>
</dbReference>
<sequence length="99" mass="11030">MPDASLCPLLLLPLIARKPRHNEHEQAAGTPFSVVAVVGVTGLVIRGPDVVYFSVGPSFLSPIRVGKCAGEEAWRRRRGSWISWSLKKKMLQDHRKTVR</sequence>
<proteinExistence type="predicted"/>
<reference evidence="1" key="1">
    <citation type="submission" date="2022-05" db="EMBL/GenBank/DDBJ databases">
        <title>The Musa troglodytarum L. genome provides insights into the mechanism of non-climacteric behaviour and enrichment of carotenoids.</title>
        <authorList>
            <person name="Wang J."/>
        </authorList>
    </citation>
    <scope>NUCLEOTIDE SEQUENCE</scope>
    <source>
        <tissue evidence="1">Leaf</tissue>
    </source>
</reference>
<feature type="non-terminal residue" evidence="1">
    <location>
        <position position="99"/>
    </location>
</feature>
<protein>
    <submittedName>
        <fullName evidence="1">Uncharacterized protein</fullName>
    </submittedName>
</protein>
<dbReference type="AlphaFoldDB" id="A0A9E7FKV4"/>
<organism evidence="1 2">
    <name type="scientific">Musa troglodytarum</name>
    <name type="common">fe'i banana</name>
    <dbReference type="NCBI Taxonomy" id="320322"/>
    <lineage>
        <taxon>Eukaryota</taxon>
        <taxon>Viridiplantae</taxon>
        <taxon>Streptophyta</taxon>
        <taxon>Embryophyta</taxon>
        <taxon>Tracheophyta</taxon>
        <taxon>Spermatophyta</taxon>
        <taxon>Magnoliopsida</taxon>
        <taxon>Liliopsida</taxon>
        <taxon>Zingiberales</taxon>
        <taxon>Musaceae</taxon>
        <taxon>Musa</taxon>
    </lineage>
</organism>
<gene>
    <name evidence="1" type="ORF">MUK42_37411</name>
</gene>